<dbReference type="PANTHER" id="PTHR48082:SF2">
    <property type="entry name" value="ATP SYNTHASE SUBUNIT ALPHA, MITOCHONDRIAL"/>
    <property type="match status" value="1"/>
</dbReference>
<name>A0A8F5AMM7_9ASTR</name>
<organism evidence="23">
    <name type="scientific">Lactuca virosa</name>
    <dbReference type="NCBI Taxonomy" id="75947"/>
    <lineage>
        <taxon>Eukaryota</taxon>
        <taxon>Viridiplantae</taxon>
        <taxon>Streptophyta</taxon>
        <taxon>Embryophyta</taxon>
        <taxon>Tracheophyta</taxon>
        <taxon>Spermatophyta</taxon>
        <taxon>Magnoliopsida</taxon>
        <taxon>eudicotyledons</taxon>
        <taxon>Gunneridae</taxon>
        <taxon>Pentapetalae</taxon>
        <taxon>asterids</taxon>
        <taxon>campanulids</taxon>
        <taxon>Asterales</taxon>
        <taxon>Asteraceae</taxon>
        <taxon>Cichorioideae</taxon>
        <taxon>Cichorieae</taxon>
        <taxon>Lactucinae</taxon>
        <taxon>Lactuca</taxon>
    </lineage>
</organism>
<keyword evidence="9 13" id="KW-0406">Ion transport</keyword>
<keyword evidence="6" id="KW-0547">Nucleotide-binding</keyword>
<comment type="subunit">
    <text evidence="3 15">F-type ATPases have 2 components, CF(1) - the catalytic core - and CF(0) - the membrane proton channel. CF(1) has five subunits: alpha(3), beta(3), gamma(1), delta(1), epsilon(1). CF(0) has three main subunits: a, b and c.</text>
</comment>
<keyword evidence="5 13" id="KW-0813">Transport</keyword>
<dbReference type="SUPFAM" id="SSF52540">
    <property type="entry name" value="P-loop containing nucleoside triphosphate hydrolases"/>
    <property type="match status" value="1"/>
</dbReference>
<dbReference type="InterPro" id="IPR004100">
    <property type="entry name" value="ATPase_F1/V1/A1_a/bsu_N"/>
</dbReference>
<dbReference type="SUPFAM" id="SSF50615">
    <property type="entry name" value="N-terminal domain of alpha and beta subunits of F1 ATP synthase"/>
    <property type="match status" value="1"/>
</dbReference>
<dbReference type="Gene3D" id="2.40.30.20">
    <property type="match status" value="1"/>
</dbReference>
<evidence type="ECO:0000256" key="9">
    <source>
        <dbReference type="ARBA" id="ARBA00023065"/>
    </source>
</evidence>
<dbReference type="HAMAP" id="MF_01346">
    <property type="entry name" value="ATP_synth_alpha_bact"/>
    <property type="match status" value="1"/>
</dbReference>
<keyword evidence="12" id="KW-0066">ATP synthesis</keyword>
<dbReference type="GO" id="GO:0045259">
    <property type="term" value="C:proton-transporting ATP synthase complex"/>
    <property type="evidence" value="ECO:0007669"/>
    <property type="project" value="UniProtKB-KW"/>
</dbReference>
<evidence type="ECO:0000256" key="13">
    <source>
        <dbReference type="RuleBase" id="RU000339"/>
    </source>
</evidence>
<feature type="region of interest" description="Disordered" evidence="16">
    <location>
        <begin position="506"/>
        <end position="528"/>
    </location>
</feature>
<feature type="domain" description="ATPase F1/V1/A1 complex alpha/beta subunit nucleotide-binding" evidence="18">
    <location>
        <begin position="151"/>
        <end position="375"/>
    </location>
</feature>
<evidence type="ECO:0000259" key="19">
    <source>
        <dbReference type="Pfam" id="PF00306"/>
    </source>
</evidence>
<dbReference type="EMBL" id="MZ159961">
    <property type="protein sequence ID" value="QXI87027.1"/>
    <property type="molecule type" value="Genomic_DNA"/>
</dbReference>
<dbReference type="InterPro" id="IPR000194">
    <property type="entry name" value="ATPase_F1/V1/A1_a/bsu_nucl-bd"/>
</dbReference>
<dbReference type="Pfam" id="PF00306">
    <property type="entry name" value="ATP-synt_ab_C"/>
    <property type="match status" value="1"/>
</dbReference>
<dbReference type="Pfam" id="PF00006">
    <property type="entry name" value="ATP-synt_ab"/>
    <property type="match status" value="1"/>
</dbReference>
<comment type="subcellular location">
    <subcellularLocation>
        <location evidence="1">Membrane</location>
    </subcellularLocation>
    <subcellularLocation>
        <location evidence="14">Mitochondrion</location>
    </subcellularLocation>
</comment>
<dbReference type="GO" id="GO:0046933">
    <property type="term" value="F:proton-transporting ATP synthase activity, rotational mechanism"/>
    <property type="evidence" value="ECO:0007669"/>
    <property type="project" value="InterPro"/>
</dbReference>
<dbReference type="SUPFAM" id="SSF47917">
    <property type="entry name" value="C-terminal domain of alpha and beta subunits of F1 ATP synthase"/>
    <property type="match status" value="1"/>
</dbReference>
<evidence type="ECO:0000256" key="10">
    <source>
        <dbReference type="ARBA" id="ARBA00023136"/>
    </source>
</evidence>
<evidence type="ECO:0000259" key="18">
    <source>
        <dbReference type="Pfam" id="PF00006"/>
    </source>
</evidence>
<keyword evidence="17" id="KW-0812">Transmembrane</keyword>
<evidence type="ECO:0000256" key="3">
    <source>
        <dbReference type="ARBA" id="ARBA00011648"/>
    </source>
</evidence>
<dbReference type="EMBL" id="MZ159960">
    <property type="protein sequence ID" value="QXI86985.1"/>
    <property type="molecule type" value="Genomic_DNA"/>
</dbReference>
<dbReference type="InterPro" id="IPR038376">
    <property type="entry name" value="ATP_synth_asu_C_sf"/>
</dbReference>
<evidence type="ECO:0000256" key="16">
    <source>
        <dbReference type="SAM" id="MobiDB-lite"/>
    </source>
</evidence>
<evidence type="ECO:0000256" key="8">
    <source>
        <dbReference type="ARBA" id="ARBA00022840"/>
    </source>
</evidence>
<dbReference type="Gene3D" id="3.40.50.300">
    <property type="entry name" value="P-loop containing nucleotide triphosphate hydrolases"/>
    <property type="match status" value="1"/>
</dbReference>
<evidence type="ECO:0000256" key="6">
    <source>
        <dbReference type="ARBA" id="ARBA00022741"/>
    </source>
</evidence>
<dbReference type="FunFam" id="2.40.30.20:FF:000001">
    <property type="entry name" value="ATP synthase subunit alpha"/>
    <property type="match status" value="1"/>
</dbReference>
<dbReference type="NCBIfam" id="NF009884">
    <property type="entry name" value="PRK13343.1"/>
    <property type="match status" value="1"/>
</dbReference>
<dbReference type="CDD" id="cd01132">
    <property type="entry name" value="F1-ATPase_alpha_CD"/>
    <property type="match status" value="1"/>
</dbReference>
<dbReference type="PANTHER" id="PTHR48082">
    <property type="entry name" value="ATP SYNTHASE SUBUNIT ALPHA, MITOCHONDRIAL"/>
    <property type="match status" value="1"/>
</dbReference>
<dbReference type="NCBIfam" id="TIGR00962">
    <property type="entry name" value="atpA"/>
    <property type="match status" value="1"/>
</dbReference>
<keyword evidence="10 17" id="KW-0472">Membrane</keyword>
<evidence type="ECO:0000313" key="23">
    <source>
        <dbReference type="EMBL" id="QXI87027.1"/>
    </source>
</evidence>
<dbReference type="InterPro" id="IPR020003">
    <property type="entry name" value="ATPase_a/bsu_AS"/>
</dbReference>
<dbReference type="GO" id="GO:0005739">
    <property type="term" value="C:mitochondrion"/>
    <property type="evidence" value="ECO:0007669"/>
    <property type="project" value="UniProtKB-SubCell"/>
</dbReference>
<dbReference type="InterPro" id="IPR033732">
    <property type="entry name" value="ATP_synth_F1_a_nt-bd_dom"/>
</dbReference>
<proteinExistence type="inferred from homology"/>
<evidence type="ECO:0000256" key="17">
    <source>
        <dbReference type="SAM" id="Phobius"/>
    </source>
</evidence>
<evidence type="ECO:0000256" key="1">
    <source>
        <dbReference type="ARBA" id="ARBA00004370"/>
    </source>
</evidence>
<keyword evidence="11" id="KW-0139">CF(1)</keyword>
<evidence type="ECO:0000256" key="14">
    <source>
        <dbReference type="RuleBase" id="RU000342"/>
    </source>
</evidence>
<dbReference type="PROSITE" id="PS00152">
    <property type="entry name" value="ATPASE_ALPHA_BETA"/>
    <property type="match status" value="1"/>
</dbReference>
<dbReference type="FunFam" id="1.20.150.20:FF:000005">
    <property type="entry name" value="ATP synthase subunit alpha, mitochondrial"/>
    <property type="match status" value="1"/>
</dbReference>
<evidence type="ECO:0000256" key="7">
    <source>
        <dbReference type="ARBA" id="ARBA00022781"/>
    </source>
</evidence>
<comment type="similarity">
    <text evidence="2 13">Belongs to the ATPase alpha/beta chains family.</text>
</comment>
<dbReference type="Pfam" id="PF02874">
    <property type="entry name" value="ATP-synt_ab_N"/>
    <property type="match status" value="1"/>
</dbReference>
<feature type="transmembrane region" description="Helical" evidence="17">
    <location>
        <begin position="462"/>
        <end position="484"/>
    </location>
</feature>
<dbReference type="GO" id="GO:0005524">
    <property type="term" value="F:ATP binding"/>
    <property type="evidence" value="ECO:0007669"/>
    <property type="project" value="UniProtKB-KW"/>
</dbReference>
<feature type="domain" description="ATPase F1/V1/A1 complex alpha/beta subunit N-terminal" evidence="20">
    <location>
        <begin position="27"/>
        <end position="94"/>
    </location>
</feature>
<dbReference type="Gene3D" id="1.20.150.20">
    <property type="entry name" value="ATP synthase alpha/beta chain, C-terminal domain"/>
    <property type="match status" value="1"/>
</dbReference>
<dbReference type="InterPro" id="IPR036121">
    <property type="entry name" value="ATPase_F1/V1/A1_a/bsu_N_sf"/>
</dbReference>
<evidence type="ECO:0000256" key="11">
    <source>
        <dbReference type="ARBA" id="ARBA00023196"/>
    </source>
</evidence>
<reference evidence="23" key="1">
    <citation type="submission" date="2021-05" db="EMBL/GenBank/DDBJ databases">
        <title>Sequence of the mitochondrial genome of Lactuca virosa suggests an unexpected role in Lactuca sativa's domestication.</title>
        <authorList>
            <person name="Fertet A."/>
            <person name="Graindorge S."/>
            <person name="Koechler S."/>
            <person name="De Boer G.-J."/>
            <person name="Guilloteau-Fonteny E."/>
            <person name="Gualberto J.M."/>
        </authorList>
    </citation>
    <scope>NUCLEOTIDE SEQUENCE</scope>
    <source>
        <strain evidence="22">CGN013357</strain>
        <strain evidence="23">CGN019045</strain>
        <strain evidence="21">LAC006941</strain>
    </source>
</reference>
<keyword evidence="8" id="KW-0067">ATP-binding</keyword>
<keyword evidence="14 23" id="KW-0496">Mitochondrion</keyword>
<feature type="compositionally biased region" description="Pro residues" evidence="16">
    <location>
        <begin position="516"/>
        <end position="527"/>
    </location>
</feature>
<dbReference type="CDD" id="cd18116">
    <property type="entry name" value="ATP-synt_F1_alpha_N"/>
    <property type="match status" value="1"/>
</dbReference>
<dbReference type="GO" id="GO:0043531">
    <property type="term" value="F:ADP binding"/>
    <property type="evidence" value="ECO:0007669"/>
    <property type="project" value="TreeGrafter"/>
</dbReference>
<keyword evidence="7 13" id="KW-0375">Hydrogen ion transport</keyword>
<feature type="domain" description="ATP synthase alpha subunit C-terminal" evidence="19">
    <location>
        <begin position="382"/>
        <end position="444"/>
    </location>
</feature>
<accession>A0A8F5AMM7</accession>
<evidence type="ECO:0000256" key="15">
    <source>
        <dbReference type="RuleBase" id="RU004287"/>
    </source>
</evidence>
<evidence type="ECO:0000256" key="4">
    <source>
        <dbReference type="ARBA" id="ARBA00016087"/>
    </source>
</evidence>
<dbReference type="InterPro" id="IPR000793">
    <property type="entry name" value="ATP_synth_asu_C"/>
</dbReference>
<geneLocation type="mitochondrion" evidence="23"/>
<evidence type="ECO:0000256" key="5">
    <source>
        <dbReference type="ARBA" id="ARBA00022448"/>
    </source>
</evidence>
<evidence type="ECO:0000313" key="22">
    <source>
        <dbReference type="EMBL" id="QXI86985.1"/>
    </source>
</evidence>
<evidence type="ECO:0000256" key="2">
    <source>
        <dbReference type="ARBA" id="ARBA00008936"/>
    </source>
</evidence>
<dbReference type="CDD" id="cd18113">
    <property type="entry name" value="ATP-synt_F1_alpha_C"/>
    <property type="match status" value="1"/>
</dbReference>
<dbReference type="InterPro" id="IPR027417">
    <property type="entry name" value="P-loop_NTPase"/>
</dbReference>
<sequence length="653" mass="71020">MEFSPRAAELTTLLESRISNFYTNFQVDEIGRVVSVGDGIARVYGLNEIQAGEMVEFASGVKGIALNLENENVGIVVFGSDTAIKEGDLVKRTGSIVDVPAGKAMLGRVVDALGVPIDGRGALSDHERRRVEVKAPGIIERKSVHEPMQTGLKAVDSLVPIGRGQRELIIGDRQTGKTAIAIDTILNQKQMNSRSTSESETLYCVYVAIGQKRSTVAQLVQILSEANAMEYSILVAATASDPAPLQFLAPYSGCAMGEYFRDNGMHALIIYDDLSKQAVAYRQMSLLLRRPPGREAFPGDVFYLHSRLLERAAKRSDQTGAGSLTALPVIETQAGDVSAYIPTNVIPITDGQICSETELFYRGIRPAINVGLSVSRVGSAAQLKTMKQVCGSSKLELAQYREVAALAQFGSDLDAATQALLNRGARLTEVPKQPQYAPLPIEKKFLAPREMEPDTSPRGRRFLSVVLPSFFILAFAFIGIGLGIDIEKMGLEIAWCDHRNAFSVPQSPAASQELPESPPPPPVPPAVPTTEPLLSDQVRNSILYQRYLTLDFGVGDPGDLSRMVSIITNQFVIERSVEQALLQDGWSAGSILAQYTSIRGVVHTPQGRLLSPRTYESYVSQINEQGTRQSVPYRRITRALNNFDLVLERAGGG</sequence>
<dbReference type="InterPro" id="IPR005294">
    <property type="entry name" value="ATP_synth_F1_asu"/>
</dbReference>
<gene>
    <name evidence="23" type="primary">atp1</name>
</gene>
<evidence type="ECO:0000256" key="12">
    <source>
        <dbReference type="ARBA" id="ARBA00023310"/>
    </source>
</evidence>
<dbReference type="InterPro" id="IPR023366">
    <property type="entry name" value="ATP_synth_asu-like_sf"/>
</dbReference>
<evidence type="ECO:0000259" key="20">
    <source>
        <dbReference type="Pfam" id="PF02874"/>
    </source>
</evidence>
<dbReference type="AlphaFoldDB" id="A0A8F5AMM7"/>
<keyword evidence="17" id="KW-1133">Transmembrane helix</keyword>
<evidence type="ECO:0000313" key="21">
    <source>
        <dbReference type="EMBL" id="QXI86942.1"/>
    </source>
</evidence>
<dbReference type="EMBL" id="MZ159959">
    <property type="protein sequence ID" value="QXI86942.1"/>
    <property type="molecule type" value="Genomic_DNA"/>
</dbReference>
<protein>
    <recommendedName>
        <fullName evidence="4">ATP synthase subunit alpha, mitochondrial</fullName>
    </recommendedName>
</protein>
<dbReference type="FunFam" id="3.40.50.300:FF:002432">
    <property type="entry name" value="ATP synthase subunit alpha, mitochondrial"/>
    <property type="match status" value="1"/>
</dbReference>